<dbReference type="PANTHER" id="PTHR43775">
    <property type="entry name" value="FATTY ACID SYNTHASE"/>
    <property type="match status" value="1"/>
</dbReference>
<protein>
    <submittedName>
        <fullName evidence="9">Beta-ketoacyl synthase-like protein</fullName>
    </submittedName>
</protein>
<dbReference type="PANTHER" id="PTHR43775:SF37">
    <property type="entry name" value="SI:DKEY-61P9.11"/>
    <property type="match status" value="1"/>
</dbReference>
<evidence type="ECO:0000313" key="9">
    <source>
        <dbReference type="EMBL" id="PWK81101.1"/>
    </source>
</evidence>
<dbReference type="Gene3D" id="3.40.47.10">
    <property type="match status" value="2"/>
</dbReference>
<dbReference type="InterPro" id="IPR036291">
    <property type="entry name" value="NAD(P)-bd_dom_sf"/>
</dbReference>
<keyword evidence="5" id="KW-0808">Transferase</keyword>
<evidence type="ECO:0000256" key="1">
    <source>
        <dbReference type="ARBA" id="ARBA00022450"/>
    </source>
</evidence>
<dbReference type="InterPro" id="IPR013968">
    <property type="entry name" value="PKS_KR"/>
</dbReference>
<comment type="caution">
    <text evidence="9">The sequence shown here is derived from an EMBL/GenBank/DDBJ whole genome shotgun (WGS) entry which is preliminary data.</text>
</comment>
<dbReference type="PRINTS" id="PR00080">
    <property type="entry name" value="SDRFAMILY"/>
</dbReference>
<dbReference type="PRINTS" id="PR00081">
    <property type="entry name" value="GDHRDH"/>
</dbReference>
<dbReference type="SMART" id="SM00822">
    <property type="entry name" value="PKS_KR"/>
    <property type="match status" value="1"/>
</dbReference>
<comment type="similarity">
    <text evidence="5">Belongs to the thiolase-like superfamily. Beta-ketoacyl-ACP synthases family.</text>
</comment>
<evidence type="ECO:0000256" key="2">
    <source>
        <dbReference type="ARBA" id="ARBA00022553"/>
    </source>
</evidence>
<dbReference type="PROSITE" id="PS52019">
    <property type="entry name" value="PKS_MFAS_DH"/>
    <property type="match status" value="1"/>
</dbReference>
<reference evidence="9 10" key="1">
    <citation type="submission" date="2018-05" db="EMBL/GenBank/DDBJ databases">
        <title>Genomic Encyclopedia of Type Strains, Phase IV (KMG-IV): sequencing the most valuable type-strain genomes for metagenomic binning, comparative biology and taxonomic classification.</title>
        <authorList>
            <person name="Goeker M."/>
        </authorList>
    </citation>
    <scope>NUCLEOTIDE SEQUENCE [LARGE SCALE GENOMIC DNA]</scope>
    <source>
        <strain evidence="9 10">DSM 45480</strain>
    </source>
</reference>
<keyword evidence="3" id="KW-0560">Oxidoreductase</keyword>
<feature type="active site" description="Proton donor; for dehydratase activity" evidence="4">
    <location>
        <position position="1720"/>
    </location>
</feature>
<name>A0A316HIR3_9PSEU</name>
<dbReference type="CDD" id="cd00833">
    <property type="entry name" value="PKS"/>
    <property type="match status" value="1"/>
</dbReference>
<dbReference type="Pfam" id="PF02801">
    <property type="entry name" value="Ketoacyl-synt_C"/>
    <property type="match status" value="1"/>
</dbReference>
<feature type="region of interest" description="C-terminal hotdog fold" evidence="4">
    <location>
        <begin position="1669"/>
        <end position="1801"/>
    </location>
</feature>
<evidence type="ECO:0000259" key="7">
    <source>
        <dbReference type="PROSITE" id="PS52004"/>
    </source>
</evidence>
<dbReference type="FunFam" id="3.40.50.720:FF:000084">
    <property type="entry name" value="Short-chain dehydrogenase reductase"/>
    <property type="match status" value="1"/>
</dbReference>
<evidence type="ECO:0000256" key="5">
    <source>
        <dbReference type="RuleBase" id="RU003694"/>
    </source>
</evidence>
<evidence type="ECO:0000259" key="8">
    <source>
        <dbReference type="PROSITE" id="PS52019"/>
    </source>
</evidence>
<proteinExistence type="inferred from homology"/>
<dbReference type="SMART" id="SM00825">
    <property type="entry name" value="PKS_KS"/>
    <property type="match status" value="1"/>
</dbReference>
<feature type="region of interest" description="Disordered" evidence="6">
    <location>
        <begin position="258"/>
        <end position="278"/>
    </location>
</feature>
<evidence type="ECO:0000256" key="3">
    <source>
        <dbReference type="ARBA" id="ARBA00023002"/>
    </source>
</evidence>
<dbReference type="InterPro" id="IPR014030">
    <property type="entry name" value="Ketoacyl_synth_N"/>
</dbReference>
<dbReference type="Pfam" id="PF08659">
    <property type="entry name" value="KR"/>
    <property type="match status" value="1"/>
</dbReference>
<dbReference type="InterPro" id="IPR049552">
    <property type="entry name" value="PKS_DH_N"/>
</dbReference>
<dbReference type="Gene3D" id="3.10.129.110">
    <property type="entry name" value="Polyketide synthase dehydratase"/>
    <property type="match status" value="1"/>
</dbReference>
<evidence type="ECO:0000256" key="6">
    <source>
        <dbReference type="SAM" id="MobiDB-lite"/>
    </source>
</evidence>
<evidence type="ECO:0000313" key="10">
    <source>
        <dbReference type="Proteomes" id="UP000246005"/>
    </source>
</evidence>
<feature type="active site" description="Proton acceptor; for dehydratase activity" evidence="4">
    <location>
        <position position="1555"/>
    </location>
</feature>
<dbReference type="Gene3D" id="3.40.50.720">
    <property type="entry name" value="NAD(P)-binding Rossmann-like Domain"/>
    <property type="match status" value="2"/>
</dbReference>
<keyword evidence="1" id="KW-0596">Phosphopantetheine</keyword>
<dbReference type="SUPFAM" id="SSF51735">
    <property type="entry name" value="NAD(P)-binding Rossmann-fold domains"/>
    <property type="match status" value="3"/>
</dbReference>
<gene>
    <name evidence="9" type="ORF">C8D88_11910</name>
</gene>
<dbReference type="CDD" id="cd05359">
    <property type="entry name" value="ChcA_like_SDR_c"/>
    <property type="match status" value="1"/>
</dbReference>
<dbReference type="Pfam" id="PF13561">
    <property type="entry name" value="adh_short_C2"/>
    <property type="match status" value="1"/>
</dbReference>
<dbReference type="InterPro" id="IPR050091">
    <property type="entry name" value="PKS_NRPS_Biosynth_Enz"/>
</dbReference>
<dbReference type="InterPro" id="IPR057326">
    <property type="entry name" value="KR_dom"/>
</dbReference>
<dbReference type="InterPro" id="IPR016039">
    <property type="entry name" value="Thiolase-like"/>
</dbReference>
<dbReference type="SUPFAM" id="SSF53901">
    <property type="entry name" value="Thiolase-like"/>
    <property type="match status" value="2"/>
</dbReference>
<dbReference type="PROSITE" id="PS52004">
    <property type="entry name" value="KS3_2"/>
    <property type="match status" value="1"/>
</dbReference>
<dbReference type="InterPro" id="IPR002347">
    <property type="entry name" value="SDR_fam"/>
</dbReference>
<dbReference type="InterPro" id="IPR020841">
    <property type="entry name" value="PKS_Beta-ketoAc_synthase_dom"/>
</dbReference>
<evidence type="ECO:0000256" key="4">
    <source>
        <dbReference type="PROSITE-ProRule" id="PRU01363"/>
    </source>
</evidence>
<dbReference type="InterPro" id="IPR042104">
    <property type="entry name" value="PKS_dehydratase_sf"/>
</dbReference>
<dbReference type="InterPro" id="IPR014031">
    <property type="entry name" value="Ketoacyl_synth_C"/>
</dbReference>
<dbReference type="Pfam" id="PF21089">
    <property type="entry name" value="PKS_DH_N"/>
    <property type="match status" value="1"/>
</dbReference>
<dbReference type="Proteomes" id="UP000246005">
    <property type="component" value="Unassembled WGS sequence"/>
</dbReference>
<feature type="domain" description="PKS/mFAS DH" evidence="8">
    <location>
        <begin position="1520"/>
        <end position="1801"/>
    </location>
</feature>
<dbReference type="GO" id="GO:0006633">
    <property type="term" value="P:fatty acid biosynthetic process"/>
    <property type="evidence" value="ECO:0007669"/>
    <property type="project" value="TreeGrafter"/>
</dbReference>
<dbReference type="Pfam" id="PF00109">
    <property type="entry name" value="ketoacyl-synt"/>
    <property type="match status" value="2"/>
</dbReference>
<feature type="region of interest" description="N-terminal hotdog fold" evidence="4">
    <location>
        <begin position="1520"/>
        <end position="1652"/>
    </location>
</feature>
<dbReference type="EMBL" id="QGHB01000019">
    <property type="protein sequence ID" value="PWK81101.1"/>
    <property type="molecule type" value="Genomic_DNA"/>
</dbReference>
<keyword evidence="2" id="KW-0597">Phosphoprotein</keyword>
<sequence>MSPADFAGRTVLVTGGGKGVGRAISRAFARRGAHVIINYFHSGESAAHTLEAIVAEGGSAELIRASVSKPDAITEMFGAVDRAHGGLDVLVNNAARGVLGPCETLTEQDWQRGFDTNVHGARRCALAAAPLMRRRGGGAIVNVSSIGAGMALANYMLVGVSKAALEGLTRYLAADLGPGGIRVNTASAGVLDNPTAHLFPGARALHETCSAAAPLADRLGSEEELADLVVFLASDQASWVTGQVLLADGGLSLGRAMLAPGTPRPEPRAPRAPQAPGHQEDATIAIVGMGLRVPGAADPEEFWNLLLQDTPVFSEPGDRFDLDTFWSTDPRADGKTYSRVAGYITAHDDHLNDGDYLSCWLRHSLLQARAHHVIRPTERVGCFIGAYCEGSQHVEQSLLVAAATHGIAEHWPTPVTPELRASLNQALRARYRHATGSLQQHLPYAAARAALPQDCLLQIVDTACSSSLYAVDLGVKSLVAGECDVAFCGGAFSLGPHYQVLFARLGGLSHRGAVRSFDRDADGVLFSDGAGLVMLKRLDRARADGDRVLAVLAGFGGASDGRGKAIYAPNPAGHLRAVHRARAVSSVPPEHIDWIVAHGTGTRAGDEAELRTLGESTSDGEYPCTSNKSLIGHTGWAAGVVSLIHAVQGLQHSKISAQRCFQEASRSGSHIPTCDLPLPERPDRPRTVGISALGFGGTNAHLLVQDAPKPGMSPPRSTPRPATDPVVVVGWSAHLPGGCDRAEVARRLANGLAPAVERSFSEPYPPPSHDEVPLPPATISMIDRSQLMAMQVARRFIDENGELWVNVRETTGVIAAHTAVPAGSADRTVRTYAADLTAFASTCDTLPTARLSTAVKGFLDEVQARCAPASENTLAGQMPNVIPARIANIHDLHGPTMVIDTGITSGRDAITVASRYLGTAELDLALVLGVNSGSDPLFADAFSPPGRAPAQGAFLIGLARESVARRESWPILAPLPDLPATPSSEPGGTTYLAADDVVELLRQITRTNTLVIPTATTTSRHVPRWRVSAPVRSTTPLDADPRHTVVITTGADAPLLEPAVQAAGSRLLVVRPDQAPEETVRPLHDEPVHHLRVVGSLHHAPAWPALAEPELLALQETTFLAVRDHRDTLDTGGSLGVVVRAPFHREAPHPHTALFGGLVKSMVWELPGCRSTMVITDDDDAMSAWRILADEMNIEQGMPVVAHRGGRRYVQHLHPATATAGELPLKPGAVVVATGGARGITSAVVTSLARRAPLRLWLLGSSHLDSVPEELLRAREDELPSHRAAYLAGQREQGRTASVRELNRRFDTLLHARESLLTLNTLRDLCGPDNVHFITCDVTDRTAVHHAAAEVYSAAGEVHLLINGAGVHHAGRIERKSLTGARRIRDVKLLGYHHLREAFTNPAPRLWCNFGSIAGLVGLPGESDYGPANDFLSAAASASEPGTGEFTICWPIWDTTGLGAASGIGGHTAGGRLSRISTREGVDHFLTELSARQRAPVSSLLGHAEHRSIREQFPGHLVAEASVGHFLGTPDTRRPDCMTWPLVLDLGHKPYLRNHTVHGRPTVPGMMLTEIAVEAATMLLPGHPLRALRDIRFSAFVTARTGPVVYEVTATHVTSNVVTVTVCSHIAAPDGQRHLRDREHFRATVQLGDSPAPPATPPAPTGQLMPDPFSSNDSTVRVTGIFDTTRDWQQDDTGLHARWHPSLDGHEELDSLAIPSLLLDGLIRTAAVRPTRSGLRNTAVPVSVEQLTVYTTHNDRNLAQANPTGINLSYQNADDSCTAYTPAGLVLARLDGVRVAETTPA</sequence>
<dbReference type="InterPro" id="IPR049900">
    <property type="entry name" value="PKS_mFAS_DH"/>
</dbReference>
<accession>A0A316HIR3</accession>
<feature type="domain" description="Ketosynthase family 3 (KS3)" evidence="7">
    <location>
        <begin position="281"/>
        <end position="706"/>
    </location>
</feature>
<dbReference type="GO" id="GO:0016491">
    <property type="term" value="F:oxidoreductase activity"/>
    <property type="evidence" value="ECO:0007669"/>
    <property type="project" value="UniProtKB-KW"/>
</dbReference>
<organism evidence="9 10">
    <name type="scientific">Lentzea atacamensis</name>
    <dbReference type="NCBI Taxonomy" id="531938"/>
    <lineage>
        <taxon>Bacteria</taxon>
        <taxon>Bacillati</taxon>
        <taxon>Actinomycetota</taxon>
        <taxon>Actinomycetes</taxon>
        <taxon>Pseudonocardiales</taxon>
        <taxon>Pseudonocardiaceae</taxon>
        <taxon>Lentzea</taxon>
    </lineage>
</organism>
<dbReference type="GO" id="GO:0004312">
    <property type="term" value="F:fatty acid synthase activity"/>
    <property type="evidence" value="ECO:0007669"/>
    <property type="project" value="TreeGrafter"/>
</dbReference>